<gene>
    <name evidence="8" type="ORF">M896_120520</name>
</gene>
<evidence type="ECO:0000256" key="1">
    <source>
        <dbReference type="ARBA" id="ARBA00004211"/>
    </source>
</evidence>
<evidence type="ECO:0000256" key="5">
    <source>
        <dbReference type="ARBA" id="ARBA00023136"/>
    </source>
</evidence>
<dbReference type="OrthoDB" id="264603at2759"/>
<dbReference type="InterPro" id="IPR008962">
    <property type="entry name" value="PapD-like_sf"/>
</dbReference>
<dbReference type="InterPro" id="IPR000535">
    <property type="entry name" value="MSP_dom"/>
</dbReference>
<evidence type="ECO:0000256" key="2">
    <source>
        <dbReference type="ARBA" id="ARBA00008932"/>
    </source>
</evidence>
<comment type="caution">
    <text evidence="8">The sequence shown here is derived from an EMBL/GenBank/DDBJ whole genome shotgun (WGS) entry which is preliminary data.</text>
</comment>
<dbReference type="InParanoid" id="A0A0B2UHN8"/>
<dbReference type="PANTHER" id="PTHR10809:SF6">
    <property type="entry name" value="AT11025P-RELATED"/>
    <property type="match status" value="1"/>
</dbReference>
<dbReference type="AlphaFoldDB" id="A0A0B2UHN8"/>
<evidence type="ECO:0000313" key="8">
    <source>
        <dbReference type="EMBL" id="KHN68833.1"/>
    </source>
</evidence>
<evidence type="ECO:0000259" key="7">
    <source>
        <dbReference type="PROSITE" id="PS50202"/>
    </source>
</evidence>
<dbReference type="InterPro" id="IPR013783">
    <property type="entry name" value="Ig-like_fold"/>
</dbReference>
<dbReference type="HOGENOM" id="CLU_130507_0_0_1"/>
<dbReference type="GeneID" id="26262569"/>
<dbReference type="PANTHER" id="PTHR10809">
    <property type="entry name" value="VESICLE-ASSOCIATED MEMBRANE PROTEIN-ASSOCIATED PROTEIN"/>
    <property type="match status" value="1"/>
</dbReference>
<reference evidence="8 9" key="1">
    <citation type="journal article" date="2014" name="MBio">
        <title>The Ordospora colligata genome; evolution of extreme reduction in microsporidia and host-to-parasite horizontal gene transfer.</title>
        <authorList>
            <person name="Pombert J.-F."/>
            <person name="Haag K.L."/>
            <person name="Beidas S."/>
            <person name="Ebert D."/>
            <person name="Keeling P.J."/>
        </authorList>
    </citation>
    <scope>NUCLEOTIDE SEQUENCE [LARGE SCALE GENOMIC DNA]</scope>
    <source>
        <strain evidence="8 9">OC4</strain>
    </source>
</reference>
<dbReference type="InterPro" id="IPR016763">
    <property type="entry name" value="VAP"/>
</dbReference>
<comment type="subcellular location">
    <subcellularLocation>
        <location evidence="1">Membrane</location>
        <topology evidence="1">Single-pass type IV membrane protein</topology>
    </subcellularLocation>
</comment>
<evidence type="ECO:0000313" key="9">
    <source>
        <dbReference type="Proteomes" id="UP000031056"/>
    </source>
</evidence>
<dbReference type="GO" id="GO:0061817">
    <property type="term" value="P:endoplasmic reticulum-plasma membrane tethering"/>
    <property type="evidence" value="ECO:0007669"/>
    <property type="project" value="TreeGrafter"/>
</dbReference>
<dbReference type="EMBL" id="JOKQ01000012">
    <property type="protein sequence ID" value="KHN68833.1"/>
    <property type="molecule type" value="Genomic_DNA"/>
</dbReference>
<accession>A0A0B2UHN8</accession>
<sequence>MLDIKIVPQTAIRVKKSKKTSTLTIQNNSMESMGYKIKTTKPRDYIVRPNMGLIMPMQSAEVEVTLSEGTIPTSDHKFLVEVHRFDWRRSLSDFKQYLKASSPKPCWTSRIGIMYQEDEANTCAIKHRGEMGVASLVIQTCFVIGILCLFYRFFE</sequence>
<dbReference type="Pfam" id="PF00635">
    <property type="entry name" value="Motile_Sperm"/>
    <property type="match status" value="1"/>
</dbReference>
<dbReference type="GO" id="GO:0090158">
    <property type="term" value="P:endoplasmic reticulum membrane organization"/>
    <property type="evidence" value="ECO:0007669"/>
    <property type="project" value="TreeGrafter"/>
</dbReference>
<protein>
    <submittedName>
        <fullName evidence="8">Inositol metabolism VAMP-associated protein</fullName>
    </submittedName>
</protein>
<keyword evidence="3 6" id="KW-0812">Transmembrane</keyword>
<dbReference type="PROSITE" id="PS50202">
    <property type="entry name" value="MSP"/>
    <property type="match status" value="1"/>
</dbReference>
<proteinExistence type="inferred from homology"/>
<keyword evidence="5 6" id="KW-0472">Membrane</keyword>
<keyword evidence="4 6" id="KW-1133">Transmembrane helix</keyword>
<evidence type="ECO:0000256" key="4">
    <source>
        <dbReference type="ARBA" id="ARBA00022989"/>
    </source>
</evidence>
<organism evidence="8 9">
    <name type="scientific">Ordospora colligata OC4</name>
    <dbReference type="NCBI Taxonomy" id="1354746"/>
    <lineage>
        <taxon>Eukaryota</taxon>
        <taxon>Fungi</taxon>
        <taxon>Fungi incertae sedis</taxon>
        <taxon>Microsporidia</taxon>
        <taxon>Ordosporidae</taxon>
        <taxon>Ordospora</taxon>
    </lineage>
</organism>
<dbReference type="GO" id="GO:0005886">
    <property type="term" value="C:plasma membrane"/>
    <property type="evidence" value="ECO:0007669"/>
    <property type="project" value="TreeGrafter"/>
</dbReference>
<dbReference type="SUPFAM" id="SSF49354">
    <property type="entry name" value="PapD-like"/>
    <property type="match status" value="1"/>
</dbReference>
<keyword evidence="9" id="KW-1185">Reference proteome</keyword>
<dbReference type="Proteomes" id="UP000031056">
    <property type="component" value="Unassembled WGS sequence"/>
</dbReference>
<name>A0A0B2UHN8_9MICR</name>
<feature type="domain" description="MSP" evidence="7">
    <location>
        <begin position="3"/>
        <end position="116"/>
    </location>
</feature>
<evidence type="ECO:0000256" key="6">
    <source>
        <dbReference type="SAM" id="Phobius"/>
    </source>
</evidence>
<dbReference type="VEuPathDB" id="MicrosporidiaDB:M896_120520"/>
<evidence type="ECO:0000256" key="3">
    <source>
        <dbReference type="ARBA" id="ARBA00022692"/>
    </source>
</evidence>
<comment type="similarity">
    <text evidence="2">Belongs to the VAMP-associated protein (VAP) (TC 9.B.17) family.</text>
</comment>
<feature type="transmembrane region" description="Helical" evidence="6">
    <location>
        <begin position="133"/>
        <end position="154"/>
    </location>
</feature>
<dbReference type="Gene3D" id="2.60.40.10">
    <property type="entry name" value="Immunoglobulins"/>
    <property type="match status" value="1"/>
</dbReference>
<dbReference type="STRING" id="1354746.A0A0B2UHN8"/>
<dbReference type="GO" id="GO:0005789">
    <property type="term" value="C:endoplasmic reticulum membrane"/>
    <property type="evidence" value="ECO:0007669"/>
    <property type="project" value="InterPro"/>
</dbReference>
<dbReference type="RefSeq" id="XP_014562875.1">
    <property type="nucleotide sequence ID" value="XM_014707389.1"/>
</dbReference>